<dbReference type="PROSITE" id="PS50297">
    <property type="entry name" value="ANK_REP_REGION"/>
    <property type="match status" value="1"/>
</dbReference>
<organismHost>
    <name type="scientific">Acanthamoeba polyphaga</name>
    <name type="common">Amoeba</name>
    <dbReference type="NCBI Taxonomy" id="5757"/>
</organismHost>
<protein>
    <submittedName>
        <fullName evidence="1">Ankyrin repeat protein</fullName>
    </submittedName>
</protein>
<reference evidence="1" key="1">
    <citation type="journal article" date="2017" name="Front. Microbiol.">
        <title>Genome Characterization of the First Mimiviruses of Lineage C Isolated in Brazil.</title>
        <authorList>
            <person name="Assis F.L."/>
            <person name="Franco-Luiz A.P.M."/>
            <person name="Dos Santos R.N."/>
            <person name="Campos F.S."/>
            <person name="Dornas F.P."/>
            <person name="Borato P.V.M."/>
            <person name="Franco A.C."/>
            <person name="Abrahao J.S."/>
            <person name="Colson P."/>
            <person name="Scola B."/>
        </authorList>
    </citation>
    <scope>NUCLEOTIDE SEQUENCE [LARGE SCALE GENOMIC DNA]</scope>
</reference>
<evidence type="ECO:0000313" key="1">
    <source>
        <dbReference type="EMBL" id="AVG45886.1"/>
    </source>
</evidence>
<organism evidence="1">
    <name type="scientific">Acanthamoeba polyphaga mimivirus</name>
    <name type="common">APMV</name>
    <dbReference type="NCBI Taxonomy" id="212035"/>
    <lineage>
        <taxon>Viruses</taxon>
        <taxon>Varidnaviria</taxon>
        <taxon>Bamfordvirae</taxon>
        <taxon>Nucleocytoviricota</taxon>
        <taxon>Megaviricetes</taxon>
        <taxon>Imitervirales</taxon>
        <taxon>Mimiviridae</taxon>
        <taxon>Megamimivirinae</taxon>
        <taxon>Mimivirus</taxon>
        <taxon>Mimivirus bradfordmassiliense</taxon>
    </lineage>
</organism>
<proteinExistence type="predicted"/>
<dbReference type="EMBL" id="MG602507">
    <property type="protein sequence ID" value="AVG45886.1"/>
    <property type="molecule type" value="Genomic_DNA"/>
</dbReference>
<accession>A0A2L2DIB5</accession>
<dbReference type="InterPro" id="IPR002110">
    <property type="entry name" value="Ankyrin_rpt"/>
</dbReference>
<dbReference type="SMART" id="SM00248">
    <property type="entry name" value="ANK"/>
    <property type="match status" value="3"/>
</dbReference>
<dbReference type="Proteomes" id="UP000280369">
    <property type="component" value="Segment"/>
</dbReference>
<name>A0A2L2DIB5_MIMIV</name>
<dbReference type="PROSITE" id="PS50088">
    <property type="entry name" value="ANK_REPEAT"/>
    <property type="match status" value="1"/>
</dbReference>
<dbReference type="SUPFAM" id="SSF48403">
    <property type="entry name" value="Ankyrin repeat"/>
    <property type="match status" value="1"/>
</dbReference>
<dbReference type="Pfam" id="PF00023">
    <property type="entry name" value="Ank"/>
    <property type="match status" value="1"/>
</dbReference>
<sequence length="313" mass="36784">METSSKNLLYGSLKKFDFIMHSKNSLIINCNKLQLIMQIYDYVDEHGYSPLTYTISHGHFNSAINLLKNGADVNFKGGFNITPLVFLLLNYNKYNNYNINKIKILLEYGADVNILCGGDYFYSSKIRAIDYTLRLDHIDNYQIIKLLLSNGAVINTQYFHDNMIHFLDNHYPNKTEIINLLLDYGFDYQKVYTTYEYRGDYFSDDDGFIIVKKTILDFLSDEEKSMINKTIQSIELSKYCKKIINDNIPIESNKMMFKPNGFTFKLLSIKYDLTNNQIVNIIKFKYLELFEYFGIYDIPSLIMKITDNIKYIY</sequence>
<dbReference type="Gene3D" id="1.25.40.20">
    <property type="entry name" value="Ankyrin repeat-containing domain"/>
    <property type="match status" value="1"/>
</dbReference>
<dbReference type="InterPro" id="IPR036770">
    <property type="entry name" value="Ankyrin_rpt-contain_sf"/>
</dbReference>